<feature type="transmembrane region" description="Helical" evidence="1">
    <location>
        <begin position="176"/>
        <end position="196"/>
    </location>
</feature>
<sequence>MTFVFCVWFVYLLETIRQKWNSYRSAVGCLHQGENYQIAYNAETEFVKNVFLFLMNIIEWIAFFFLYVLSMVNLTLVITNCHNQTINNDTSYQQYISCLFTRNELNIHSFIYSNSLLLGKALGSLSVILVACLCRYLSARYTRIRWVRSNGIPQIICIFLLYLVVNQLMINLCPVIGRWFYVILSTIALILAVTQVKRLNMVIDWKIADLEKCQKNRRLLIKQIRMKDKFNKIILLLSLGVILLLLSEYVENILLTFKILLHYNDTQRLDSSSCEYIHIDNYIFTEVNKIITTLNYIICWIGTALIFIPYIVYGLATMYVTIWRLVRGRTGYKTHFKGHF</sequence>
<keyword evidence="3" id="KW-1185">Reference proteome</keyword>
<evidence type="ECO:0000313" key="2">
    <source>
        <dbReference type="EMBL" id="KAI6656065.1"/>
    </source>
</evidence>
<keyword evidence="1" id="KW-0812">Transmembrane</keyword>
<feature type="transmembrane region" description="Helical" evidence="1">
    <location>
        <begin position="121"/>
        <end position="139"/>
    </location>
</feature>
<dbReference type="Proteomes" id="UP001165289">
    <property type="component" value="Unassembled WGS sequence"/>
</dbReference>
<feature type="transmembrane region" description="Helical" evidence="1">
    <location>
        <begin position="151"/>
        <end position="170"/>
    </location>
</feature>
<accession>A0AAV7K5Y0</accession>
<keyword evidence="1" id="KW-0472">Membrane</keyword>
<comment type="caution">
    <text evidence="2">The sequence shown here is derived from an EMBL/GenBank/DDBJ whole genome shotgun (WGS) entry which is preliminary data.</text>
</comment>
<evidence type="ECO:0000313" key="3">
    <source>
        <dbReference type="Proteomes" id="UP001165289"/>
    </source>
</evidence>
<feature type="transmembrane region" description="Helical" evidence="1">
    <location>
        <begin position="294"/>
        <end position="320"/>
    </location>
</feature>
<gene>
    <name evidence="2" type="ORF">LOD99_11344</name>
</gene>
<dbReference type="EMBL" id="JAKMXF010000163">
    <property type="protein sequence ID" value="KAI6656065.1"/>
    <property type="molecule type" value="Genomic_DNA"/>
</dbReference>
<protein>
    <recommendedName>
        <fullName evidence="4">G-protein coupled receptors family 1 profile domain-containing protein</fullName>
    </recommendedName>
</protein>
<keyword evidence="1" id="KW-1133">Transmembrane helix</keyword>
<organism evidence="2 3">
    <name type="scientific">Oopsacas minuta</name>
    <dbReference type="NCBI Taxonomy" id="111878"/>
    <lineage>
        <taxon>Eukaryota</taxon>
        <taxon>Metazoa</taxon>
        <taxon>Porifera</taxon>
        <taxon>Hexactinellida</taxon>
        <taxon>Hexasterophora</taxon>
        <taxon>Lyssacinosida</taxon>
        <taxon>Leucopsacidae</taxon>
        <taxon>Oopsacas</taxon>
    </lineage>
</organism>
<dbReference type="AlphaFoldDB" id="A0AAV7K5Y0"/>
<feature type="transmembrane region" description="Helical" evidence="1">
    <location>
        <begin position="233"/>
        <end position="250"/>
    </location>
</feature>
<name>A0AAV7K5Y0_9METZ</name>
<evidence type="ECO:0000256" key="1">
    <source>
        <dbReference type="SAM" id="Phobius"/>
    </source>
</evidence>
<feature type="transmembrane region" description="Helical" evidence="1">
    <location>
        <begin position="50"/>
        <end position="69"/>
    </location>
</feature>
<reference evidence="2 3" key="1">
    <citation type="journal article" date="2023" name="BMC Biol.">
        <title>The compact genome of the sponge Oopsacas minuta (Hexactinellida) is lacking key metazoan core genes.</title>
        <authorList>
            <person name="Santini S."/>
            <person name="Schenkelaars Q."/>
            <person name="Jourda C."/>
            <person name="Duchesne M."/>
            <person name="Belahbib H."/>
            <person name="Rocher C."/>
            <person name="Selva M."/>
            <person name="Riesgo A."/>
            <person name="Vervoort M."/>
            <person name="Leys S.P."/>
            <person name="Kodjabachian L."/>
            <person name="Le Bivic A."/>
            <person name="Borchiellini C."/>
            <person name="Claverie J.M."/>
            <person name="Renard E."/>
        </authorList>
    </citation>
    <scope>NUCLEOTIDE SEQUENCE [LARGE SCALE GENOMIC DNA]</scope>
    <source>
        <strain evidence="2">SPO-2</strain>
    </source>
</reference>
<proteinExistence type="predicted"/>
<evidence type="ECO:0008006" key="4">
    <source>
        <dbReference type="Google" id="ProtNLM"/>
    </source>
</evidence>